<dbReference type="AlphaFoldDB" id="A0A1H7L9W5"/>
<keyword evidence="5" id="KW-1185">Reference proteome</keyword>
<feature type="domain" description="AraC effector-binding" evidence="3">
    <location>
        <begin position="134"/>
        <end position="285"/>
    </location>
</feature>
<dbReference type="PROSITE" id="PS51257">
    <property type="entry name" value="PROKAR_LIPOPROTEIN"/>
    <property type="match status" value="1"/>
</dbReference>
<dbReference type="SMART" id="SM00871">
    <property type="entry name" value="AraC_E_bind"/>
    <property type="match status" value="1"/>
</dbReference>
<dbReference type="InterPro" id="IPR010499">
    <property type="entry name" value="AraC_E-bd"/>
</dbReference>
<dbReference type="InterPro" id="IPR029442">
    <property type="entry name" value="GyrI-like"/>
</dbReference>
<evidence type="ECO:0000256" key="1">
    <source>
        <dbReference type="SAM" id="MobiDB-lite"/>
    </source>
</evidence>
<feature type="compositionally biased region" description="Low complexity" evidence="1">
    <location>
        <begin position="34"/>
        <end position="67"/>
    </location>
</feature>
<evidence type="ECO:0000256" key="2">
    <source>
        <dbReference type="SAM" id="SignalP"/>
    </source>
</evidence>
<dbReference type="SUPFAM" id="SSF55136">
    <property type="entry name" value="Probable bacterial effector-binding domain"/>
    <property type="match status" value="1"/>
</dbReference>
<dbReference type="EMBL" id="FOAN01000002">
    <property type="protein sequence ID" value="SEK95708.1"/>
    <property type="molecule type" value="Genomic_DNA"/>
</dbReference>
<dbReference type="Gene3D" id="3.20.80.10">
    <property type="entry name" value="Regulatory factor, effector binding domain"/>
    <property type="match status" value="1"/>
</dbReference>
<organism evidence="4 5">
    <name type="scientific">Bosea lupini</name>
    <dbReference type="NCBI Taxonomy" id="1036779"/>
    <lineage>
        <taxon>Bacteria</taxon>
        <taxon>Pseudomonadati</taxon>
        <taxon>Pseudomonadota</taxon>
        <taxon>Alphaproteobacteria</taxon>
        <taxon>Hyphomicrobiales</taxon>
        <taxon>Boseaceae</taxon>
        <taxon>Bosea</taxon>
    </lineage>
</organism>
<proteinExistence type="predicted"/>
<name>A0A1H7L9W5_9HYPH</name>
<dbReference type="InterPro" id="IPR011256">
    <property type="entry name" value="Reg_factor_effector_dom_sf"/>
</dbReference>
<feature type="chain" id="PRO_5011508397" evidence="2">
    <location>
        <begin position="22"/>
        <end position="285"/>
    </location>
</feature>
<gene>
    <name evidence="4" type="ORF">SAMN04515666_102460</name>
</gene>
<feature type="region of interest" description="Disordered" evidence="1">
    <location>
        <begin position="21"/>
        <end position="136"/>
    </location>
</feature>
<evidence type="ECO:0000313" key="4">
    <source>
        <dbReference type="EMBL" id="SEK95708.1"/>
    </source>
</evidence>
<evidence type="ECO:0000259" key="3">
    <source>
        <dbReference type="SMART" id="SM00871"/>
    </source>
</evidence>
<keyword evidence="2" id="KW-0732">Signal</keyword>
<dbReference type="Pfam" id="PF06445">
    <property type="entry name" value="GyrI-like"/>
    <property type="match status" value="1"/>
</dbReference>
<dbReference type="Proteomes" id="UP000199664">
    <property type="component" value="Unassembled WGS sequence"/>
</dbReference>
<dbReference type="STRING" id="1036779.SAMN04515666_102460"/>
<evidence type="ECO:0000313" key="5">
    <source>
        <dbReference type="Proteomes" id="UP000199664"/>
    </source>
</evidence>
<reference evidence="5" key="1">
    <citation type="submission" date="2016-10" db="EMBL/GenBank/DDBJ databases">
        <authorList>
            <person name="Varghese N."/>
            <person name="Submissions S."/>
        </authorList>
    </citation>
    <scope>NUCLEOTIDE SEQUENCE [LARGE SCALE GENOMIC DNA]</scope>
    <source>
        <strain evidence="5">LMG 26383,CCUG 61248,R- 45681</strain>
    </source>
</reference>
<sequence>MRQSRFSALLLALAFACPAAAQTRVAPPTAVENTPLAAPPGTATPAQNAQQAPTQSQGGQPAQAEPQPVQPPPALQSPVTPQPVQPAPAAPAEPQPVQPPPTLPSPQPAPPVQQQQTGTPDSNATLAGKKGDPSDVDEVQLTAKPVLLFAGQASWDQGFQKLGETIALLRAEADRAGLKVAGRPLSLFVETDDNGFKFEAMLPVDKPAATALANGVRNGQSPVGRALRFVHTAPYDDIDSTYETITAYLEAKNIVVKDAFLEEYVSDLKDAGDPNLEINVYVQPK</sequence>
<feature type="signal peptide" evidence="2">
    <location>
        <begin position="1"/>
        <end position="21"/>
    </location>
</feature>
<accession>A0A1H7L9W5</accession>
<protein>
    <submittedName>
        <fullName evidence="4">Effector-binding domain-containing protein</fullName>
    </submittedName>
</protein>
<feature type="compositionally biased region" description="Pro residues" evidence="1">
    <location>
        <begin position="68"/>
        <end position="111"/>
    </location>
</feature>